<dbReference type="InterPro" id="IPR021886">
    <property type="entry name" value="MgsA_C"/>
</dbReference>
<reference evidence="7" key="1">
    <citation type="submission" date="2016-05" db="EMBL/GenBank/DDBJ databases">
        <authorList>
            <person name="Wang W."/>
            <person name="Zhu L."/>
        </authorList>
    </citation>
    <scope>NUCLEOTIDE SEQUENCE [LARGE SCALE GENOMIC DNA]</scope>
    <source>
        <strain evidence="7">W-2</strain>
    </source>
</reference>
<dbReference type="Gene3D" id="1.10.3710.10">
    <property type="entry name" value="DNA polymerase III clamp loader subunits, C-terminal domain"/>
    <property type="match status" value="1"/>
</dbReference>
<dbReference type="Pfam" id="PF00004">
    <property type="entry name" value="AAA"/>
    <property type="match status" value="1"/>
</dbReference>
<keyword evidence="4" id="KW-0067">ATP-binding</keyword>
<protein>
    <recommendedName>
        <fullName evidence="2">Replication-associated recombination protein A</fullName>
    </recommendedName>
</protein>
<sequence length="431" mass="47911">MLFASEPLSVRMRPRNIDEIVGQQHIIGPHTALYKMIKNGHVPSLLLYGEPGVGKTSLAHAIAGTVQRDFFAINATSSGKKEMEEVVETAKLTGNVILFIDEIHRFNKAQQDYLLPHIEQGLITLIGATTENPFHEVNPAIRSRCGQIKQLKRLEPVDILVLLRRALHDRDRGLGALSIDMEERLLSMIAEASGGDARLALNLLETIIYASRKGDGSIHVDEQTVRECVENRGFTHDKKGDTYYSLLSAFQKSVRGSDVDAALHYLARLLEGGDLAAVCRRLLVIAYEDVGLANPMMGVKVQAAIAAVERLGLPEARIPLAVVTIELCLSAKSNSAYKALDAAIHDVRNGKIGDIPDHLKDAHYKGASVLGHGKGYQYPHDYPNGWVFQQYLPNELLGVKYYSPKENGDERYYAKVYERLEQLKQQSHFRK</sequence>
<dbReference type="InterPro" id="IPR008921">
    <property type="entry name" value="DNA_pol3_clamp-load_cplx_C"/>
</dbReference>
<dbReference type="InterPro" id="IPR051314">
    <property type="entry name" value="AAA_ATPase_RarA/MGS1/WRNIP1"/>
</dbReference>
<dbReference type="GO" id="GO:0017116">
    <property type="term" value="F:single-stranded DNA helicase activity"/>
    <property type="evidence" value="ECO:0007669"/>
    <property type="project" value="TreeGrafter"/>
</dbReference>
<dbReference type="InterPro" id="IPR032423">
    <property type="entry name" value="AAA_assoc_2"/>
</dbReference>
<dbReference type="GO" id="GO:0005524">
    <property type="term" value="F:ATP binding"/>
    <property type="evidence" value="ECO:0007669"/>
    <property type="project" value="UniProtKB-KW"/>
</dbReference>
<comment type="caution">
    <text evidence="6">The sequence shown here is derived from an EMBL/GenBank/DDBJ whole genome shotgun (WGS) entry which is preliminary data.</text>
</comment>
<comment type="similarity">
    <text evidence="1">Belongs to the AAA ATPase family. RarA/MGS1/WRNIP1 subfamily.</text>
</comment>
<dbReference type="Pfam" id="PF16193">
    <property type="entry name" value="AAA_assoc_2"/>
    <property type="match status" value="1"/>
</dbReference>
<dbReference type="EMBL" id="LXMA01000001">
    <property type="protein sequence ID" value="OAT74410.1"/>
    <property type="molecule type" value="Genomic_DNA"/>
</dbReference>
<dbReference type="OrthoDB" id="9778364at2"/>
<dbReference type="Gene3D" id="1.10.8.60">
    <property type="match status" value="1"/>
</dbReference>
<proteinExistence type="inferred from homology"/>
<dbReference type="PANTHER" id="PTHR13779:SF7">
    <property type="entry name" value="ATPASE WRNIP1"/>
    <property type="match status" value="1"/>
</dbReference>
<dbReference type="GO" id="GO:0008047">
    <property type="term" value="F:enzyme activator activity"/>
    <property type="evidence" value="ECO:0007669"/>
    <property type="project" value="TreeGrafter"/>
</dbReference>
<dbReference type="CDD" id="cd18139">
    <property type="entry name" value="HLD_clamp_RarA"/>
    <property type="match status" value="1"/>
</dbReference>
<feature type="domain" description="AAA+ ATPase" evidence="5">
    <location>
        <begin position="41"/>
        <end position="153"/>
    </location>
</feature>
<dbReference type="GO" id="GO:0000731">
    <property type="term" value="P:DNA synthesis involved in DNA repair"/>
    <property type="evidence" value="ECO:0007669"/>
    <property type="project" value="TreeGrafter"/>
</dbReference>
<dbReference type="InterPro" id="IPR003959">
    <property type="entry name" value="ATPase_AAA_core"/>
</dbReference>
<dbReference type="GO" id="GO:0016887">
    <property type="term" value="F:ATP hydrolysis activity"/>
    <property type="evidence" value="ECO:0007669"/>
    <property type="project" value="InterPro"/>
</dbReference>
<dbReference type="RefSeq" id="WP_064549728.1">
    <property type="nucleotide sequence ID" value="NZ_LXMA01000001.1"/>
</dbReference>
<evidence type="ECO:0000256" key="1">
    <source>
        <dbReference type="ARBA" id="ARBA00008959"/>
    </source>
</evidence>
<dbReference type="FunFam" id="1.20.272.10:FF:000001">
    <property type="entry name" value="Putative AAA family ATPase"/>
    <property type="match status" value="1"/>
</dbReference>
<dbReference type="InterPro" id="IPR003593">
    <property type="entry name" value="AAA+_ATPase"/>
</dbReference>
<dbReference type="Pfam" id="PF12002">
    <property type="entry name" value="MgsA_C"/>
    <property type="match status" value="1"/>
</dbReference>
<dbReference type="GO" id="GO:0003677">
    <property type="term" value="F:DNA binding"/>
    <property type="evidence" value="ECO:0007669"/>
    <property type="project" value="InterPro"/>
</dbReference>
<gene>
    <name evidence="6" type="ORF">A7K69_01480</name>
</gene>
<evidence type="ECO:0000313" key="7">
    <source>
        <dbReference type="Proteomes" id="UP000078290"/>
    </source>
</evidence>
<evidence type="ECO:0000256" key="4">
    <source>
        <dbReference type="ARBA" id="ARBA00022840"/>
    </source>
</evidence>
<dbReference type="CDD" id="cd00009">
    <property type="entry name" value="AAA"/>
    <property type="match status" value="1"/>
</dbReference>
<dbReference type="Proteomes" id="UP000078290">
    <property type="component" value="Unassembled WGS sequence"/>
</dbReference>
<keyword evidence="3" id="KW-0547">Nucleotide-binding</keyword>
<dbReference type="FunFam" id="1.10.8.60:FF:000029">
    <property type="entry name" value="Replication-associated recombination protein A"/>
    <property type="match status" value="1"/>
</dbReference>
<dbReference type="SUPFAM" id="SSF52540">
    <property type="entry name" value="P-loop containing nucleoside triphosphate hydrolases"/>
    <property type="match status" value="1"/>
</dbReference>
<accession>A0A1B7KW95</accession>
<name>A0A1B7KW95_PARTM</name>
<dbReference type="Gene3D" id="1.20.272.10">
    <property type="match status" value="1"/>
</dbReference>
<dbReference type="Gene3D" id="3.40.50.300">
    <property type="entry name" value="P-loop containing nucleotide triphosphate hydrolases"/>
    <property type="match status" value="1"/>
</dbReference>
<dbReference type="SMART" id="SM00382">
    <property type="entry name" value="AAA"/>
    <property type="match status" value="1"/>
</dbReference>
<dbReference type="PANTHER" id="PTHR13779">
    <property type="entry name" value="WERNER HELICASE-INTERACTING PROTEIN 1 FAMILY MEMBER"/>
    <property type="match status" value="1"/>
</dbReference>
<evidence type="ECO:0000256" key="2">
    <source>
        <dbReference type="ARBA" id="ARBA00020776"/>
    </source>
</evidence>
<dbReference type="SUPFAM" id="SSF48019">
    <property type="entry name" value="post-AAA+ oligomerization domain-like"/>
    <property type="match status" value="1"/>
</dbReference>
<organism evidence="6 7">
    <name type="scientific">Parageobacillus thermoglucosidasius</name>
    <name type="common">Geobacillus thermoglucosidasius</name>
    <dbReference type="NCBI Taxonomy" id="1426"/>
    <lineage>
        <taxon>Bacteria</taxon>
        <taxon>Bacillati</taxon>
        <taxon>Bacillota</taxon>
        <taxon>Bacilli</taxon>
        <taxon>Bacillales</taxon>
        <taxon>Anoxybacillaceae</taxon>
        <taxon>Parageobacillus</taxon>
    </lineage>
</organism>
<evidence type="ECO:0000259" key="5">
    <source>
        <dbReference type="SMART" id="SM00382"/>
    </source>
</evidence>
<dbReference type="GO" id="GO:0006261">
    <property type="term" value="P:DNA-templated DNA replication"/>
    <property type="evidence" value="ECO:0007669"/>
    <property type="project" value="TreeGrafter"/>
</dbReference>
<evidence type="ECO:0000256" key="3">
    <source>
        <dbReference type="ARBA" id="ARBA00022741"/>
    </source>
</evidence>
<evidence type="ECO:0000313" key="6">
    <source>
        <dbReference type="EMBL" id="OAT74410.1"/>
    </source>
</evidence>
<dbReference type="InterPro" id="IPR027417">
    <property type="entry name" value="P-loop_NTPase"/>
</dbReference>
<dbReference type="FunFam" id="1.10.3710.10:FF:000003">
    <property type="entry name" value="ATPase, AAA family protein"/>
    <property type="match status" value="1"/>
</dbReference>
<dbReference type="AlphaFoldDB" id="A0A1B7KW95"/>